<accession>A0A381EJ58</accession>
<gene>
    <name evidence="1" type="ORF">NCTC12264_01299</name>
</gene>
<evidence type="ECO:0000313" key="2">
    <source>
        <dbReference type="Proteomes" id="UP000254161"/>
    </source>
</evidence>
<organism evidence="1 2">
    <name type="scientific">Campylobacter upsaliensis</name>
    <dbReference type="NCBI Taxonomy" id="28080"/>
    <lineage>
        <taxon>Bacteria</taxon>
        <taxon>Pseudomonadati</taxon>
        <taxon>Campylobacterota</taxon>
        <taxon>Epsilonproteobacteria</taxon>
        <taxon>Campylobacterales</taxon>
        <taxon>Campylobacteraceae</taxon>
        <taxon>Campylobacter</taxon>
    </lineage>
</organism>
<reference evidence="1 2" key="1">
    <citation type="submission" date="2018-06" db="EMBL/GenBank/DDBJ databases">
        <authorList>
            <consortium name="Pathogen Informatics"/>
            <person name="Doyle S."/>
        </authorList>
    </citation>
    <scope>NUCLEOTIDE SEQUENCE [LARGE SCALE GENOMIC DNA]</scope>
    <source>
        <strain evidence="1 2">NCTC12264</strain>
    </source>
</reference>
<proteinExistence type="predicted"/>
<protein>
    <submittedName>
        <fullName evidence="1">Uncharacterized protein</fullName>
    </submittedName>
</protein>
<name>A0A381EJ58_CAMUP</name>
<dbReference type="EMBL" id="UFUZ01000001">
    <property type="protein sequence ID" value="SUX27055.1"/>
    <property type="molecule type" value="Genomic_DNA"/>
</dbReference>
<evidence type="ECO:0000313" key="1">
    <source>
        <dbReference type="EMBL" id="SUX27055.1"/>
    </source>
</evidence>
<sequence length="127" mass="13943">MQQRVKNIAYLSEVVVDLATLDVTKGLEVIMLPKGASVLSVKIEVLELKTDTITQTLTLSLQKNGLKFFENAQIAKNANDKKFLTSSVHTTIDFNDVLVLKPSAAIDSGLVKVKAHFYNPSEILAEL</sequence>
<dbReference type="AlphaFoldDB" id="A0A381EJ58"/>
<dbReference type="Proteomes" id="UP000254161">
    <property type="component" value="Unassembled WGS sequence"/>
</dbReference>
<dbReference type="RefSeq" id="WP_115630412.1">
    <property type="nucleotide sequence ID" value="NZ_JANKIR010000048.1"/>
</dbReference>